<dbReference type="PANTHER" id="PTHR10322">
    <property type="entry name" value="DNA POLYMERASE CATALYTIC SUBUNIT"/>
    <property type="match status" value="1"/>
</dbReference>
<evidence type="ECO:0000256" key="1">
    <source>
        <dbReference type="ARBA" id="ARBA00005755"/>
    </source>
</evidence>
<evidence type="ECO:0000259" key="10">
    <source>
        <dbReference type="Pfam" id="PF00136"/>
    </source>
</evidence>
<keyword evidence="13" id="KW-1185">Reference proteome</keyword>
<keyword evidence="4" id="KW-0548">Nucleotidyltransferase</keyword>
<feature type="compositionally biased region" description="Basic and acidic residues" evidence="9">
    <location>
        <begin position="1527"/>
        <end position="1538"/>
    </location>
</feature>
<dbReference type="SUPFAM" id="SSF53098">
    <property type="entry name" value="Ribonuclease H-like"/>
    <property type="match status" value="1"/>
</dbReference>
<feature type="region of interest" description="Disordered" evidence="9">
    <location>
        <begin position="817"/>
        <end position="858"/>
    </location>
</feature>
<accession>A0A3S1B443</accession>
<evidence type="ECO:0000256" key="6">
    <source>
        <dbReference type="ARBA" id="ARBA00023125"/>
    </source>
</evidence>
<gene>
    <name evidence="12" type="ORF">EGW08_020743</name>
</gene>
<feature type="compositionally biased region" description="Low complexity" evidence="9">
    <location>
        <begin position="1540"/>
        <end position="1550"/>
    </location>
</feature>
<evidence type="ECO:0000313" key="12">
    <source>
        <dbReference type="EMBL" id="RUS71492.1"/>
    </source>
</evidence>
<dbReference type="GO" id="GO:0003677">
    <property type="term" value="F:DNA binding"/>
    <property type="evidence" value="ECO:0007669"/>
    <property type="project" value="UniProtKB-KW"/>
</dbReference>
<feature type="domain" description="DNA-directed DNA polymerase family B exonuclease" evidence="11">
    <location>
        <begin position="292"/>
        <end position="335"/>
    </location>
</feature>
<dbReference type="InterPro" id="IPR050240">
    <property type="entry name" value="DNA_pol_type-B"/>
</dbReference>
<dbReference type="SMART" id="SM00486">
    <property type="entry name" value="POLBc"/>
    <property type="match status" value="1"/>
</dbReference>
<dbReference type="InterPro" id="IPR043502">
    <property type="entry name" value="DNA/RNA_pol_sf"/>
</dbReference>
<dbReference type="InterPro" id="IPR023211">
    <property type="entry name" value="DNA_pol_palm_dom_sf"/>
</dbReference>
<feature type="region of interest" description="Disordered" evidence="9">
    <location>
        <begin position="1514"/>
        <end position="1570"/>
    </location>
</feature>
<dbReference type="GO" id="GO:0000166">
    <property type="term" value="F:nucleotide binding"/>
    <property type="evidence" value="ECO:0007669"/>
    <property type="project" value="InterPro"/>
</dbReference>
<dbReference type="InterPro" id="IPR006134">
    <property type="entry name" value="DNA-dir_DNA_pol_B_multi_dom"/>
</dbReference>
<dbReference type="InterPro" id="IPR036397">
    <property type="entry name" value="RNaseH_sf"/>
</dbReference>
<comment type="caution">
    <text evidence="12">The sequence shown here is derived from an EMBL/GenBank/DDBJ whole genome shotgun (WGS) entry which is preliminary data.</text>
</comment>
<feature type="domain" description="DNA-directed DNA polymerase family B multifunctional" evidence="10">
    <location>
        <begin position="1215"/>
        <end position="1306"/>
    </location>
</feature>
<dbReference type="Pfam" id="PF03104">
    <property type="entry name" value="DNA_pol_B_exo1"/>
    <property type="match status" value="1"/>
</dbReference>
<dbReference type="OrthoDB" id="10604105at2759"/>
<evidence type="ECO:0000259" key="11">
    <source>
        <dbReference type="Pfam" id="PF03104"/>
    </source>
</evidence>
<organism evidence="12 13">
    <name type="scientific">Elysia chlorotica</name>
    <name type="common">Eastern emerald elysia</name>
    <name type="synonym">Sea slug</name>
    <dbReference type="NCBI Taxonomy" id="188477"/>
    <lineage>
        <taxon>Eukaryota</taxon>
        <taxon>Metazoa</taxon>
        <taxon>Spiralia</taxon>
        <taxon>Lophotrochozoa</taxon>
        <taxon>Mollusca</taxon>
        <taxon>Gastropoda</taxon>
        <taxon>Heterobranchia</taxon>
        <taxon>Euthyneura</taxon>
        <taxon>Panpulmonata</taxon>
        <taxon>Sacoglossa</taxon>
        <taxon>Placobranchoidea</taxon>
        <taxon>Plakobranchidae</taxon>
        <taxon>Elysia</taxon>
    </lineage>
</organism>
<sequence>MKPMQKLRRMFALGADPRHQNSSPTSCENLYNAGASVLNAMPALVDQKFPGPQYVSELVSQRSFYTESAANTAIAADEMSENPAQRNRWFGNKHSILDEFVHKRSRVLCDKCKENWTSRLYGEEQKGFCTKCRKNNTSPDGELIRISKVIDMNVLLAKNTFQNVGENMYFSKKGFVDTECVSFGSVNTLGFVVGDSKLNDNVAAAFQKKAKSLVYDIETVPVDYSGMQIPDQIVTIQTAKSINGNLQSIDVLTRKVPNCLMNSGTGNYTWYSTSVEEFVGCDNIGPFDKSAPVNVWVVRNERSLIETFLNKLISYRPHFLVSFNGEGFDVKFLLRSAIGVGIEEPIDVTLDYLVADKARRPWKSKGSVLSERNIDDFSGTHYRKSRYGLIPDSVLKVDYDVFPMVVGVDLYKLTACSLDASCVKYKTSIRKLGDIKHADIPKAYYARKLVFWKYGVVDILATLELYNILKFNSTDLFFAMEMLTGTPWNVAISNRKSLMAITAQYRQYDSLNFLTAAVIKPKRRLAQEIVKQLARYFFNDKACIEDEPQQYDEFYSSSSSEDLLDEMNRISKDSSPTQPEHTYEPTHPYAIQLVTDFTNGHCKCNTSYKRLMKVEDSFDIGRSNAFCFKTAKIVIDFHRKNNIKSGGRLSTVDACVVFHYLSRNPLTIWLIKRDPVFEDLLSDFIKTFPKRLVRRHTMIERRKSHLAHFIGYLLEVRTVLSKTREDPVILWKMYAKNYKMDPSVPNLERFVIHRFSDIIKLVNQTRDVYSKRKRGVIDGTADMIASYFCDGDGEQTEAIKVELLSYDGALILYKGDGESMSESDSEKDRGLDETAPTQISLAIPHIRRKNRKEKYKQRAIKREMMIRGKLSGLKMSSSSSESESDSEQILDNSGDELGSDDEKVDKQYRQPVPMDATIDDNAPLDKRRFENRQAYIVKRLNPKHVVKLSDEPNHPKIKKGVNMNDIIVVYDFKSQYPFSMIALNLGLDTHISADVVFDIVHRYSQNNNISDREAADIVCTKYVNCCHTRRVDDTATLADYIDDFEYVQMNFVFFAKNVQSILNRQFMIEITSRVQDKTKSQDATLSDQERAKFKCMSEAKKVAINSRYGVIQLTQDPRFQATVSSKGRKSIREVTACLRDILDTKEFYGDTDSCFVFKRNLSPFVMAKMSAAAIYRTLMFDTLTGMSFPEFKQIYDESYPVDTTKPKKMRIAAGTIVHNLAKRLEKDLSSAHLEVEAEKTLCPMILPTAKKYIAFDCVSGRMVVKGLSINNKACSEMTRNILKEYFDIVLNSFDVAEAASKMYKLLGRDILARITKTCDQSVIKSIAKPTSVSLNKIKTGSKQNTMCKRLTKSGVRFIFEKVSFAIVPIDVVEGDKEWSIDDTIHHDVDPATLNIIKAKYDATKELMDILAATHKRSVCETFEKLIVGVFDPKLTKNDFAKMDADDAIAGNKFKATSLKRILKGILGSGRSVPSCSVARKKNPCGAGGSSLTQKKDAIYTDSCDTADELDSFVDNHERHSRTPMPKYLEKKDVTKRGLDSSPSTSRNRPSTPKKKATAPAKATTSFESDRYVLMTKSGPRTFYATKKEMKIDPFVVKTSRSKFGH</sequence>
<evidence type="ECO:0000256" key="2">
    <source>
        <dbReference type="ARBA" id="ARBA00012417"/>
    </source>
</evidence>
<keyword evidence="6" id="KW-0238">DNA-binding</keyword>
<evidence type="ECO:0000256" key="8">
    <source>
        <dbReference type="ARBA" id="ARBA00049244"/>
    </source>
</evidence>
<name>A0A3S1B443_ELYCH</name>
<evidence type="ECO:0000256" key="5">
    <source>
        <dbReference type="ARBA" id="ARBA00022932"/>
    </source>
</evidence>
<dbReference type="Proteomes" id="UP000271974">
    <property type="component" value="Unassembled WGS sequence"/>
</dbReference>
<dbReference type="EMBL" id="RQTK01001204">
    <property type="protein sequence ID" value="RUS71492.1"/>
    <property type="molecule type" value="Genomic_DNA"/>
</dbReference>
<reference evidence="12 13" key="1">
    <citation type="submission" date="2019-01" db="EMBL/GenBank/DDBJ databases">
        <title>A draft genome assembly of the solar-powered sea slug Elysia chlorotica.</title>
        <authorList>
            <person name="Cai H."/>
            <person name="Li Q."/>
            <person name="Fang X."/>
            <person name="Li J."/>
            <person name="Curtis N.E."/>
            <person name="Altenburger A."/>
            <person name="Shibata T."/>
            <person name="Feng M."/>
            <person name="Maeda T."/>
            <person name="Schwartz J.A."/>
            <person name="Shigenobu S."/>
            <person name="Lundholm N."/>
            <person name="Nishiyama T."/>
            <person name="Yang H."/>
            <person name="Hasebe M."/>
            <person name="Li S."/>
            <person name="Pierce S.K."/>
            <person name="Wang J."/>
        </authorList>
    </citation>
    <scope>NUCLEOTIDE SEQUENCE [LARGE SCALE GENOMIC DNA]</scope>
    <source>
        <strain evidence="12">EC2010</strain>
        <tissue evidence="12">Whole organism of an adult</tissue>
    </source>
</reference>
<dbReference type="PANTHER" id="PTHR10322:SF23">
    <property type="entry name" value="DNA POLYMERASE DELTA CATALYTIC SUBUNIT"/>
    <property type="match status" value="1"/>
</dbReference>
<evidence type="ECO:0000256" key="9">
    <source>
        <dbReference type="SAM" id="MobiDB-lite"/>
    </source>
</evidence>
<dbReference type="Gene3D" id="3.30.420.10">
    <property type="entry name" value="Ribonuclease H-like superfamily/Ribonuclease H"/>
    <property type="match status" value="1"/>
</dbReference>
<comment type="similarity">
    <text evidence="1">Belongs to the DNA polymerase type-B family.</text>
</comment>
<dbReference type="InterPro" id="IPR006172">
    <property type="entry name" value="DNA-dir_DNA_pol_B"/>
</dbReference>
<evidence type="ECO:0000313" key="13">
    <source>
        <dbReference type="Proteomes" id="UP000271974"/>
    </source>
</evidence>
<protein>
    <recommendedName>
        <fullName evidence="7">DNA polymerase delta catalytic subunit</fullName>
        <ecNumber evidence="2">2.7.7.7</ecNumber>
    </recommendedName>
</protein>
<dbReference type="InterPro" id="IPR006133">
    <property type="entry name" value="DNA-dir_DNA_pol_B_exonuc"/>
</dbReference>
<evidence type="ECO:0000256" key="4">
    <source>
        <dbReference type="ARBA" id="ARBA00022695"/>
    </source>
</evidence>
<evidence type="ECO:0000256" key="3">
    <source>
        <dbReference type="ARBA" id="ARBA00022679"/>
    </source>
</evidence>
<comment type="catalytic activity">
    <reaction evidence="8">
        <text>DNA(n) + a 2'-deoxyribonucleoside 5'-triphosphate = DNA(n+1) + diphosphate</text>
        <dbReference type="Rhea" id="RHEA:22508"/>
        <dbReference type="Rhea" id="RHEA-COMP:17339"/>
        <dbReference type="Rhea" id="RHEA-COMP:17340"/>
        <dbReference type="ChEBI" id="CHEBI:33019"/>
        <dbReference type="ChEBI" id="CHEBI:61560"/>
        <dbReference type="ChEBI" id="CHEBI:173112"/>
        <dbReference type="EC" id="2.7.7.7"/>
    </reaction>
</comment>
<feature type="region of interest" description="Disordered" evidence="9">
    <location>
        <begin position="871"/>
        <end position="920"/>
    </location>
</feature>
<dbReference type="EC" id="2.7.7.7" evidence="2"/>
<feature type="compositionally biased region" description="Acidic residues" evidence="9">
    <location>
        <begin position="882"/>
        <end position="899"/>
    </location>
</feature>
<proteinExistence type="inferred from homology"/>
<dbReference type="Pfam" id="PF00136">
    <property type="entry name" value="DNA_pol_B"/>
    <property type="match status" value="1"/>
</dbReference>
<feature type="compositionally biased region" description="Basic residues" evidence="9">
    <location>
        <begin position="845"/>
        <end position="858"/>
    </location>
</feature>
<dbReference type="GO" id="GO:0006261">
    <property type="term" value="P:DNA-templated DNA replication"/>
    <property type="evidence" value="ECO:0007669"/>
    <property type="project" value="TreeGrafter"/>
</dbReference>
<dbReference type="GO" id="GO:0003887">
    <property type="term" value="F:DNA-directed DNA polymerase activity"/>
    <property type="evidence" value="ECO:0007669"/>
    <property type="project" value="UniProtKB-KW"/>
</dbReference>
<keyword evidence="5" id="KW-0239">DNA-directed DNA polymerase</keyword>
<evidence type="ECO:0000256" key="7">
    <source>
        <dbReference type="ARBA" id="ARBA00024411"/>
    </source>
</evidence>
<dbReference type="Gene3D" id="3.90.1600.10">
    <property type="entry name" value="Palm domain of DNA polymerase"/>
    <property type="match status" value="1"/>
</dbReference>
<dbReference type="SUPFAM" id="SSF56672">
    <property type="entry name" value="DNA/RNA polymerases"/>
    <property type="match status" value="1"/>
</dbReference>
<keyword evidence="3" id="KW-0808">Transferase</keyword>
<dbReference type="InterPro" id="IPR012337">
    <property type="entry name" value="RNaseH-like_sf"/>
</dbReference>